<dbReference type="Proteomes" id="UP000827549">
    <property type="component" value="Chromosome 2"/>
</dbReference>
<keyword evidence="7" id="KW-1185">Reference proteome</keyword>
<evidence type="ECO:0000259" key="5">
    <source>
        <dbReference type="Pfam" id="PF01764"/>
    </source>
</evidence>
<dbReference type="RefSeq" id="XP_062625635.1">
    <property type="nucleotide sequence ID" value="XM_062769651.1"/>
</dbReference>
<dbReference type="SUPFAM" id="SSF53474">
    <property type="entry name" value="alpha/beta-Hydrolases"/>
    <property type="match status" value="1"/>
</dbReference>
<dbReference type="Gene3D" id="3.40.50.1820">
    <property type="entry name" value="alpha/beta hydrolase"/>
    <property type="match status" value="1"/>
</dbReference>
<accession>A0AAF1BPM5</accession>
<organism evidence="6 7">
    <name type="scientific">Vanrija pseudolonga</name>
    <dbReference type="NCBI Taxonomy" id="143232"/>
    <lineage>
        <taxon>Eukaryota</taxon>
        <taxon>Fungi</taxon>
        <taxon>Dikarya</taxon>
        <taxon>Basidiomycota</taxon>
        <taxon>Agaricomycotina</taxon>
        <taxon>Tremellomycetes</taxon>
        <taxon>Trichosporonales</taxon>
        <taxon>Trichosporonaceae</taxon>
        <taxon>Vanrija</taxon>
    </lineage>
</organism>
<evidence type="ECO:0000256" key="4">
    <source>
        <dbReference type="ARBA" id="ARBA00048461"/>
    </source>
</evidence>
<dbReference type="PANTHER" id="PTHR45856">
    <property type="entry name" value="ALPHA/BETA-HYDROLASES SUPERFAMILY PROTEIN"/>
    <property type="match status" value="1"/>
</dbReference>
<dbReference type="InterPro" id="IPR029058">
    <property type="entry name" value="AB_hydrolase_fold"/>
</dbReference>
<name>A0AAF1BPM5_9TREE</name>
<proteinExistence type="inferred from homology"/>
<comment type="catalytic activity">
    <reaction evidence="3">
        <text>a diacylglycerol + H2O = a monoacylglycerol + a fatty acid + H(+)</text>
        <dbReference type="Rhea" id="RHEA:32731"/>
        <dbReference type="ChEBI" id="CHEBI:15377"/>
        <dbReference type="ChEBI" id="CHEBI:15378"/>
        <dbReference type="ChEBI" id="CHEBI:17408"/>
        <dbReference type="ChEBI" id="CHEBI:18035"/>
        <dbReference type="ChEBI" id="CHEBI:28868"/>
    </reaction>
</comment>
<comment type="similarity">
    <text evidence="2">Belongs to the AB hydrolase superfamily. Lipase family. Class 3 subfamily.</text>
</comment>
<dbReference type="PANTHER" id="PTHR45856:SF11">
    <property type="entry name" value="FUNGAL LIPASE-LIKE DOMAIN-CONTAINING PROTEIN"/>
    <property type="match status" value="1"/>
</dbReference>
<keyword evidence="1" id="KW-1015">Disulfide bond</keyword>
<sequence>MWYQLLTLLPPVQSLTTAPLPLDHHHRRRHLTRDEVLSLVHEAARYAALVYCGPRETSAWACGPHCTALGNISVLESGGDHGATPWCGSTVVVVAGTNPHSLASVADDLDIRRAVPTDDEFPGASAAGVTLHKGFYRTFRRLAPGVREGVVRSIAGDAAQHILVAGHSLGGALGHLLAVHLQRTLPHAEVHARLFASPRVGNRHWADYVDATFPPGQSLHVVNFNDMVPHLPLREWGFRHPAGEVWIAGPNSEKYVLCHGQEDDHCFSSVKTRVTGMARLRQYAGLGVHLGGYAGVKVGRESLCARGIAG</sequence>
<dbReference type="EMBL" id="CP086715">
    <property type="protein sequence ID" value="WOO79603.1"/>
    <property type="molecule type" value="Genomic_DNA"/>
</dbReference>
<evidence type="ECO:0000313" key="7">
    <source>
        <dbReference type="Proteomes" id="UP000827549"/>
    </source>
</evidence>
<protein>
    <submittedName>
        <fullName evidence="6">Lipase</fullName>
    </submittedName>
</protein>
<dbReference type="InterPro" id="IPR002921">
    <property type="entry name" value="Fungal_lipase-type"/>
</dbReference>
<dbReference type="Pfam" id="PF01764">
    <property type="entry name" value="Lipase_3"/>
    <property type="match status" value="1"/>
</dbReference>
<evidence type="ECO:0000256" key="3">
    <source>
        <dbReference type="ARBA" id="ARBA00047591"/>
    </source>
</evidence>
<dbReference type="GO" id="GO:0006629">
    <property type="term" value="P:lipid metabolic process"/>
    <property type="evidence" value="ECO:0007669"/>
    <property type="project" value="InterPro"/>
</dbReference>
<dbReference type="GeneID" id="87806376"/>
<feature type="domain" description="Fungal lipase-type" evidence="5">
    <location>
        <begin position="91"/>
        <end position="234"/>
    </location>
</feature>
<comment type="catalytic activity">
    <reaction evidence="4">
        <text>a monoacylglycerol + H2O = glycerol + a fatty acid + H(+)</text>
        <dbReference type="Rhea" id="RHEA:15245"/>
        <dbReference type="ChEBI" id="CHEBI:15377"/>
        <dbReference type="ChEBI" id="CHEBI:15378"/>
        <dbReference type="ChEBI" id="CHEBI:17408"/>
        <dbReference type="ChEBI" id="CHEBI:17754"/>
        <dbReference type="ChEBI" id="CHEBI:28868"/>
    </reaction>
</comment>
<gene>
    <name evidence="6" type="primary">LIP_0</name>
    <name evidence="6" type="ORF">LOC62_02G003130</name>
</gene>
<dbReference type="AlphaFoldDB" id="A0AAF1BPM5"/>
<evidence type="ECO:0000313" key="6">
    <source>
        <dbReference type="EMBL" id="WOO79603.1"/>
    </source>
</evidence>
<reference evidence="6" key="1">
    <citation type="submission" date="2023-10" db="EMBL/GenBank/DDBJ databases">
        <authorList>
            <person name="Noh H."/>
        </authorList>
    </citation>
    <scope>NUCLEOTIDE SEQUENCE</scope>
    <source>
        <strain evidence="6">DUCC4014</strain>
    </source>
</reference>
<dbReference type="InterPro" id="IPR051218">
    <property type="entry name" value="Sec_MonoDiacylglyc_Lipase"/>
</dbReference>
<evidence type="ECO:0000256" key="1">
    <source>
        <dbReference type="ARBA" id="ARBA00023157"/>
    </source>
</evidence>
<evidence type="ECO:0000256" key="2">
    <source>
        <dbReference type="ARBA" id="ARBA00043996"/>
    </source>
</evidence>
<dbReference type="CDD" id="cd00519">
    <property type="entry name" value="Lipase_3"/>
    <property type="match status" value="1"/>
</dbReference>